<dbReference type="RefSeq" id="WP_342158010.1">
    <property type="nucleotide sequence ID" value="NZ_JBCDNA010000001.1"/>
</dbReference>
<dbReference type="Pfam" id="PF21857">
    <property type="entry name" value="DUF6913"/>
    <property type="match status" value="1"/>
</dbReference>
<organism evidence="1 2">
    <name type="scientific">Lutimonas vermicola</name>
    <dbReference type="NCBI Taxonomy" id="414288"/>
    <lineage>
        <taxon>Bacteria</taxon>
        <taxon>Pseudomonadati</taxon>
        <taxon>Bacteroidota</taxon>
        <taxon>Flavobacteriia</taxon>
        <taxon>Flavobacteriales</taxon>
        <taxon>Flavobacteriaceae</taxon>
        <taxon>Lutimonas</taxon>
    </lineage>
</organism>
<protein>
    <submittedName>
        <fullName evidence="1">Uncharacterized protein</fullName>
    </submittedName>
</protein>
<sequence>MGILNLKNKTANKFIKNQRKADGFNKEIKVKVVNRVGVLAELTLFQTYNFTKRLSEALHLEPEDLKIILFDPSGRGVAPELYRLCDETHFGFNGKIKSEILSKFVSRDFDLLINYCDPELLFPKVIMLKSAAQLKAGFDHESNFFNDISIKTTGNDIDTFNDELVKYLQILKLIK</sequence>
<reference evidence="1 2" key="1">
    <citation type="submission" date="2024-04" db="EMBL/GenBank/DDBJ databases">
        <title>whole genome sequencing of Lutimonas vermicola strain IMCC1616.</title>
        <authorList>
            <person name="Bae S.S."/>
        </authorList>
    </citation>
    <scope>NUCLEOTIDE SEQUENCE [LARGE SCALE GENOMIC DNA]</scope>
    <source>
        <strain evidence="1 2">IMCC1616</strain>
    </source>
</reference>
<evidence type="ECO:0000313" key="1">
    <source>
        <dbReference type="EMBL" id="MEL4454464.1"/>
    </source>
</evidence>
<evidence type="ECO:0000313" key="2">
    <source>
        <dbReference type="Proteomes" id="UP001474120"/>
    </source>
</evidence>
<keyword evidence="2" id="KW-1185">Reference proteome</keyword>
<gene>
    <name evidence="1" type="ORF">AABB81_01050</name>
</gene>
<dbReference type="Proteomes" id="UP001474120">
    <property type="component" value="Unassembled WGS sequence"/>
</dbReference>
<dbReference type="InterPro" id="IPR054207">
    <property type="entry name" value="DUF6913"/>
</dbReference>
<name>A0ABU9KWI9_9FLAO</name>
<dbReference type="EMBL" id="JBCDNA010000001">
    <property type="protein sequence ID" value="MEL4454464.1"/>
    <property type="molecule type" value="Genomic_DNA"/>
</dbReference>
<comment type="caution">
    <text evidence="1">The sequence shown here is derived from an EMBL/GenBank/DDBJ whole genome shotgun (WGS) entry which is preliminary data.</text>
</comment>
<accession>A0ABU9KWI9</accession>
<proteinExistence type="predicted"/>